<keyword evidence="3" id="KW-1185">Reference proteome</keyword>
<dbReference type="EMBL" id="QGKV02000759">
    <property type="protein sequence ID" value="KAF3569132.1"/>
    <property type="molecule type" value="Genomic_DNA"/>
</dbReference>
<evidence type="ECO:0000313" key="2">
    <source>
        <dbReference type="EMBL" id="KAF3569132.1"/>
    </source>
</evidence>
<feature type="region of interest" description="Disordered" evidence="1">
    <location>
        <begin position="81"/>
        <end position="121"/>
    </location>
</feature>
<gene>
    <name evidence="2" type="ORF">DY000_02018582</name>
</gene>
<feature type="compositionally biased region" description="Basic and acidic residues" evidence="1">
    <location>
        <begin position="96"/>
        <end position="121"/>
    </location>
</feature>
<name>A0ABQ7DC01_BRACR</name>
<evidence type="ECO:0000313" key="3">
    <source>
        <dbReference type="Proteomes" id="UP000266723"/>
    </source>
</evidence>
<protein>
    <submittedName>
        <fullName evidence="2">Uncharacterized protein</fullName>
    </submittedName>
</protein>
<organism evidence="2 3">
    <name type="scientific">Brassica cretica</name>
    <name type="common">Mustard</name>
    <dbReference type="NCBI Taxonomy" id="69181"/>
    <lineage>
        <taxon>Eukaryota</taxon>
        <taxon>Viridiplantae</taxon>
        <taxon>Streptophyta</taxon>
        <taxon>Embryophyta</taxon>
        <taxon>Tracheophyta</taxon>
        <taxon>Spermatophyta</taxon>
        <taxon>Magnoliopsida</taxon>
        <taxon>eudicotyledons</taxon>
        <taxon>Gunneridae</taxon>
        <taxon>Pentapetalae</taxon>
        <taxon>rosids</taxon>
        <taxon>malvids</taxon>
        <taxon>Brassicales</taxon>
        <taxon>Brassicaceae</taxon>
        <taxon>Brassiceae</taxon>
        <taxon>Brassica</taxon>
    </lineage>
</organism>
<dbReference type="Proteomes" id="UP000266723">
    <property type="component" value="Unassembled WGS sequence"/>
</dbReference>
<evidence type="ECO:0000256" key="1">
    <source>
        <dbReference type="SAM" id="MobiDB-lite"/>
    </source>
</evidence>
<accession>A0ABQ7DC01</accession>
<reference evidence="2 3" key="1">
    <citation type="journal article" date="2020" name="BMC Genomics">
        <title>Intraspecific diversification of the crop wild relative Brassica cretica Lam. using demographic model selection.</title>
        <authorList>
            <person name="Kioukis A."/>
            <person name="Michalopoulou V.A."/>
            <person name="Briers L."/>
            <person name="Pirintsos S."/>
            <person name="Studholme D.J."/>
            <person name="Pavlidis P."/>
            <person name="Sarris P.F."/>
        </authorList>
    </citation>
    <scope>NUCLEOTIDE SEQUENCE [LARGE SCALE GENOMIC DNA]</scope>
    <source>
        <strain evidence="3">cv. PFS-1207/04</strain>
    </source>
</reference>
<proteinExistence type="predicted"/>
<comment type="caution">
    <text evidence="2">The sequence shown here is derived from an EMBL/GenBank/DDBJ whole genome shotgun (WGS) entry which is preliminary data.</text>
</comment>
<sequence>MSLRTDLPLNPVRAHQDTSVPLHFSHSWLPGSEQQHLDVGEAASRFQIRKKDLVFSQDFKKAMMAIRTVSVEWSRRLNDACGDRRRDSPSSFSHRNTIDGVRENAEKVMDLEEEQKPLRLM</sequence>